<proteinExistence type="predicted"/>
<protein>
    <submittedName>
        <fullName evidence="2">Uncharacterized protein</fullName>
    </submittedName>
</protein>
<feature type="region of interest" description="Disordered" evidence="1">
    <location>
        <begin position="342"/>
        <end position="375"/>
    </location>
</feature>
<gene>
    <name evidence="2" type="ORF">EDD34_2059</name>
</gene>
<accession>A0A3N4Z7Y3</accession>
<evidence type="ECO:0000313" key="2">
    <source>
        <dbReference type="EMBL" id="RPF21432.1"/>
    </source>
</evidence>
<feature type="compositionally biased region" description="Basic and acidic residues" evidence="1">
    <location>
        <begin position="348"/>
        <end position="375"/>
    </location>
</feature>
<dbReference type="EMBL" id="RKQZ01000001">
    <property type="protein sequence ID" value="RPF21432.1"/>
    <property type="molecule type" value="Genomic_DNA"/>
</dbReference>
<name>A0A3N4Z7Y3_9MICO</name>
<evidence type="ECO:0000313" key="3">
    <source>
        <dbReference type="Proteomes" id="UP000280501"/>
    </source>
</evidence>
<dbReference type="Proteomes" id="UP000280501">
    <property type="component" value="Unassembled WGS sequence"/>
</dbReference>
<reference evidence="2 3" key="1">
    <citation type="submission" date="2018-11" db="EMBL/GenBank/DDBJ databases">
        <title>Sequencing the genomes of 1000 actinobacteria strains.</title>
        <authorList>
            <person name="Klenk H.-P."/>
        </authorList>
    </citation>
    <scope>NUCLEOTIDE SEQUENCE [LARGE SCALE GENOMIC DNA]</scope>
    <source>
        <strain evidence="2 3">DSM 15700</strain>
    </source>
</reference>
<organism evidence="2 3">
    <name type="scientific">Myceligenerans xiligouense</name>
    <dbReference type="NCBI Taxonomy" id="253184"/>
    <lineage>
        <taxon>Bacteria</taxon>
        <taxon>Bacillati</taxon>
        <taxon>Actinomycetota</taxon>
        <taxon>Actinomycetes</taxon>
        <taxon>Micrococcales</taxon>
        <taxon>Promicromonosporaceae</taxon>
        <taxon>Myceligenerans</taxon>
    </lineage>
</organism>
<keyword evidence="3" id="KW-1185">Reference proteome</keyword>
<dbReference type="AlphaFoldDB" id="A0A3N4Z7Y3"/>
<comment type="caution">
    <text evidence="2">The sequence shown here is derived from an EMBL/GenBank/DDBJ whole genome shotgun (WGS) entry which is preliminary data.</text>
</comment>
<sequence length="375" mass="40765">MFDDDLEHALNRAYGDDEHAKAAMRADVVAMHDHDAADAAPAYQLTARKLWGALRVLGISGGRMLVLGQDAELFAGLPVEERRLRAGDHAGFTASIPTTTAVSRAEMAPHPNLHLHTWQSDQNKGRYDVVIAVPGYTDVVLHREKAATERRARQILGLVGCLANTDVGGYTVGLVSRDVLDDGDVDSRRLLTEFGELVGALRLPSGALRDNPGNDAVVDLMILRRHDGAPLKPHQFLPSPVQDLRGDQVRVNQYFLNHPNHVLGQLGTRTSPWGPPEPVVHPTGLGLDRDLTAGLAAITSHARDAGLTAATAQCPDLDAPIDYTLVHRSDVDSIRRRVQALRASRVRPANERRPAQPEGPDLRNPRRDDGAGPHL</sequence>
<evidence type="ECO:0000256" key="1">
    <source>
        <dbReference type="SAM" id="MobiDB-lite"/>
    </source>
</evidence>